<dbReference type="EMBL" id="BAABHV010000001">
    <property type="protein sequence ID" value="GAA5047303.1"/>
    <property type="molecule type" value="Genomic_DNA"/>
</dbReference>
<name>A0ABP9K1P0_9SPHN</name>
<sequence length="690" mass="75190">MHIISLALGGCIKAPPVRYGLTEDTGGHIAYILGEMAALAAHPKVEKAEIVTRLFDDDSLGADYARSREVLPCGPSITRIDSGDRRYLAKEALAADRAGFTEAFIAELQSRDRLPDLIHAHFADAADVACEVRRRLGIPYVYTAHSLGIDKLRSMQHGAAAGLQGRIAEETRAVCHADAIVASSRDECERQLLQYDGCEPTRVHRLRPGTLAASAKPDFAPAERLIAPFLREPDKPVILAIARPVAKKNLHALVEAYGRSESLQRAANLVILAGLRSGLSSGEREQRGVIAGLVDLIDRHDLYGKVAYPPRHTQEDVRSLYALASASGGVFVNPALTEPYGLTLIEAAAHGLPVVATRNGGPSDILDELEHGALVDPTDIEAIGSATLNLLTDREAWLRAARNGRENCRDMSWDVYADGFVQLAGDVLQRRRSSPSSCPAEELLVCDIDNTLTGCAASAQRFRRYVERRRDLSFCVATGRSLVEARRILREWRLPQPDIFITSVGSEVYRQGDSGLELDQDFASSIGANWHPEEIDALLATVRGLTPQSAVEQRRWKRSYFADDPAVAGRVRRLLAASGIEAKVIYSHQRLLDVLPARAGKGAAMLHVARQTEIAPHRIVAVGDSGNDFDMLQECANAVLVGNHDSDLDRLVSAPNVYVARRSHAGGVLEGHLIHSRRRRSISMQAEKAA</sequence>
<dbReference type="SUPFAM" id="SSF56784">
    <property type="entry name" value="HAD-like"/>
    <property type="match status" value="1"/>
</dbReference>
<dbReference type="SFLD" id="SFLDS00003">
    <property type="entry name" value="Haloacid_Dehalogenase"/>
    <property type="match status" value="1"/>
</dbReference>
<keyword evidence="3" id="KW-0328">Glycosyltransferase</keyword>
<dbReference type="InterPro" id="IPR006380">
    <property type="entry name" value="SPP-like_dom"/>
</dbReference>
<dbReference type="GO" id="GO:0016787">
    <property type="term" value="F:hydrolase activity"/>
    <property type="evidence" value="ECO:0007669"/>
    <property type="project" value="UniProtKB-KW"/>
</dbReference>
<dbReference type="InterPro" id="IPR006379">
    <property type="entry name" value="HAD-SF_hydro_IIB"/>
</dbReference>
<comment type="catalytic activity">
    <reaction evidence="5">
        <text>beta-D-fructose 6-phosphate + UDP-alpha-D-glucose = sucrose 6(F)-phosphate + UDP + H(+)</text>
        <dbReference type="Rhea" id="RHEA:22172"/>
        <dbReference type="ChEBI" id="CHEBI:15378"/>
        <dbReference type="ChEBI" id="CHEBI:57634"/>
        <dbReference type="ChEBI" id="CHEBI:57723"/>
        <dbReference type="ChEBI" id="CHEBI:58223"/>
        <dbReference type="ChEBI" id="CHEBI:58885"/>
        <dbReference type="EC" id="2.4.1.14"/>
    </reaction>
</comment>
<dbReference type="InterPro" id="IPR028098">
    <property type="entry name" value="Glyco_trans_4-like_N"/>
</dbReference>
<evidence type="ECO:0000256" key="2">
    <source>
        <dbReference type="ARBA" id="ARBA00012536"/>
    </source>
</evidence>
<dbReference type="Proteomes" id="UP001500518">
    <property type="component" value="Unassembled WGS sequence"/>
</dbReference>
<accession>A0ABP9K1P0</accession>
<evidence type="ECO:0000256" key="5">
    <source>
        <dbReference type="ARBA" id="ARBA00047471"/>
    </source>
</evidence>
<dbReference type="RefSeq" id="WP_346031416.1">
    <property type="nucleotide sequence ID" value="NZ_BAABHV010000001.1"/>
</dbReference>
<dbReference type="Gene3D" id="3.90.1070.10">
    <property type="match status" value="1"/>
</dbReference>
<feature type="domain" description="Glycosyl transferase family 1" evidence="6">
    <location>
        <begin position="229"/>
        <end position="406"/>
    </location>
</feature>
<dbReference type="Pfam" id="PF05116">
    <property type="entry name" value="S6PP"/>
    <property type="match status" value="1"/>
</dbReference>
<dbReference type="EC" id="2.4.1.14" evidence="2"/>
<protein>
    <recommendedName>
        <fullName evidence="2">sucrose-phosphate synthase</fullName>
        <ecNumber evidence="2">2.4.1.14</ecNumber>
    </recommendedName>
</protein>
<dbReference type="SFLD" id="SFLDG01141">
    <property type="entry name" value="C2.B.1:_Sucrose_Phosphatase_Li"/>
    <property type="match status" value="1"/>
</dbReference>
<keyword evidence="9" id="KW-0378">Hydrolase</keyword>
<feature type="domain" description="Glycosyltransferase subfamily 4-like N-terminal" evidence="8">
    <location>
        <begin position="26"/>
        <end position="209"/>
    </location>
</feature>
<dbReference type="PANTHER" id="PTHR46039:SF5">
    <property type="entry name" value="SUCROSE-PHOSPHATE SYNTHASE 3-RELATED"/>
    <property type="match status" value="1"/>
</dbReference>
<gene>
    <name evidence="9" type="ORF">GCM10023208_03530</name>
</gene>
<keyword evidence="4" id="KW-0808">Transferase</keyword>
<dbReference type="SUPFAM" id="SSF53756">
    <property type="entry name" value="UDP-Glycosyltransferase/glycogen phosphorylase"/>
    <property type="match status" value="1"/>
</dbReference>
<proteinExistence type="inferred from homology"/>
<keyword evidence="10" id="KW-1185">Reference proteome</keyword>
<evidence type="ECO:0000313" key="10">
    <source>
        <dbReference type="Proteomes" id="UP001500518"/>
    </source>
</evidence>
<dbReference type="InterPro" id="IPR001296">
    <property type="entry name" value="Glyco_trans_1"/>
</dbReference>
<dbReference type="InterPro" id="IPR036412">
    <property type="entry name" value="HAD-like_sf"/>
</dbReference>
<evidence type="ECO:0000259" key="8">
    <source>
        <dbReference type="Pfam" id="PF13579"/>
    </source>
</evidence>
<feature type="domain" description="Sucrose phosphatase-like" evidence="7">
    <location>
        <begin position="441"/>
        <end position="671"/>
    </location>
</feature>
<dbReference type="InterPro" id="IPR044161">
    <property type="entry name" value="SPS"/>
</dbReference>
<dbReference type="Pfam" id="PF00534">
    <property type="entry name" value="Glycos_transf_1"/>
    <property type="match status" value="1"/>
</dbReference>
<evidence type="ECO:0000256" key="4">
    <source>
        <dbReference type="ARBA" id="ARBA00022679"/>
    </source>
</evidence>
<reference evidence="10" key="1">
    <citation type="journal article" date="2019" name="Int. J. Syst. Evol. Microbiol.">
        <title>The Global Catalogue of Microorganisms (GCM) 10K type strain sequencing project: providing services to taxonomists for standard genome sequencing and annotation.</title>
        <authorList>
            <consortium name="The Broad Institute Genomics Platform"/>
            <consortium name="The Broad Institute Genome Sequencing Center for Infectious Disease"/>
            <person name="Wu L."/>
            <person name="Ma J."/>
        </authorList>
    </citation>
    <scope>NUCLEOTIDE SEQUENCE [LARGE SCALE GENOMIC DNA]</scope>
    <source>
        <strain evidence="10">JCM 18014</strain>
    </source>
</reference>
<dbReference type="PANTHER" id="PTHR46039">
    <property type="entry name" value="SUCROSE-PHOSPHATE SYNTHASE 3-RELATED"/>
    <property type="match status" value="1"/>
</dbReference>
<evidence type="ECO:0000313" key="9">
    <source>
        <dbReference type="EMBL" id="GAA5047303.1"/>
    </source>
</evidence>
<dbReference type="Gene3D" id="3.40.50.1000">
    <property type="entry name" value="HAD superfamily/HAD-like"/>
    <property type="match status" value="1"/>
</dbReference>
<organism evidence="9 10">
    <name type="scientific">Erythrobacter westpacificensis</name>
    <dbReference type="NCBI Taxonomy" id="1055231"/>
    <lineage>
        <taxon>Bacteria</taxon>
        <taxon>Pseudomonadati</taxon>
        <taxon>Pseudomonadota</taxon>
        <taxon>Alphaproteobacteria</taxon>
        <taxon>Sphingomonadales</taxon>
        <taxon>Erythrobacteraceae</taxon>
        <taxon>Erythrobacter/Porphyrobacter group</taxon>
        <taxon>Erythrobacter</taxon>
    </lineage>
</organism>
<evidence type="ECO:0000259" key="6">
    <source>
        <dbReference type="Pfam" id="PF00534"/>
    </source>
</evidence>
<dbReference type="SFLD" id="SFLDG01140">
    <property type="entry name" value="C2.B:_Phosphomannomutase_and_P"/>
    <property type="match status" value="1"/>
</dbReference>
<comment type="similarity">
    <text evidence="1">Belongs to the glycosyltransferase 1 family.</text>
</comment>
<dbReference type="NCBIfam" id="TIGR01484">
    <property type="entry name" value="HAD-SF-IIB"/>
    <property type="match status" value="1"/>
</dbReference>
<evidence type="ECO:0000256" key="1">
    <source>
        <dbReference type="ARBA" id="ARBA00006530"/>
    </source>
</evidence>
<evidence type="ECO:0000256" key="3">
    <source>
        <dbReference type="ARBA" id="ARBA00022676"/>
    </source>
</evidence>
<evidence type="ECO:0000259" key="7">
    <source>
        <dbReference type="Pfam" id="PF05116"/>
    </source>
</evidence>
<dbReference type="InterPro" id="IPR023214">
    <property type="entry name" value="HAD_sf"/>
</dbReference>
<comment type="caution">
    <text evidence="9">The sequence shown here is derived from an EMBL/GenBank/DDBJ whole genome shotgun (WGS) entry which is preliminary data.</text>
</comment>
<dbReference type="Pfam" id="PF13579">
    <property type="entry name" value="Glyco_trans_4_4"/>
    <property type="match status" value="1"/>
</dbReference>
<dbReference type="Gene3D" id="3.40.50.2000">
    <property type="entry name" value="Glycogen Phosphorylase B"/>
    <property type="match status" value="2"/>
</dbReference>